<dbReference type="PANTHER" id="PTHR31415:SF177">
    <property type="entry name" value="OS11G0587400 PROTEIN"/>
    <property type="match status" value="1"/>
</dbReference>
<dbReference type="PANTHER" id="PTHR31415">
    <property type="entry name" value="OS05G0367900 PROTEIN"/>
    <property type="match status" value="1"/>
</dbReference>
<evidence type="ECO:0000256" key="2">
    <source>
        <dbReference type="ARBA" id="ARBA00023136"/>
    </source>
</evidence>
<organism evidence="5 6">
    <name type="scientific">Hordeum vulgare subsp. vulgare</name>
    <name type="common">Domesticated barley</name>
    <dbReference type="NCBI Taxonomy" id="112509"/>
    <lineage>
        <taxon>Eukaryota</taxon>
        <taxon>Viridiplantae</taxon>
        <taxon>Streptophyta</taxon>
        <taxon>Embryophyta</taxon>
        <taxon>Tracheophyta</taxon>
        <taxon>Spermatophyta</taxon>
        <taxon>Magnoliopsida</taxon>
        <taxon>Liliopsida</taxon>
        <taxon>Poales</taxon>
        <taxon>Poaceae</taxon>
        <taxon>BOP clade</taxon>
        <taxon>Pooideae</taxon>
        <taxon>Triticodae</taxon>
        <taxon>Triticeae</taxon>
        <taxon>Hordeinae</taxon>
        <taxon>Hordeum</taxon>
    </lineage>
</organism>
<sequence length="228" mass="24211">MPPPQTSTAAAAVDVPGGGGGRSRARRIAHRTRDSCVSVLCSTLCSVLLAVILVAGVALFVAWLSLRPHRPRFALASFSLSGPVPGGKAAFNVSDRNPNRHIGIYYDGATRASLRFYDALVASGPAFPAGWYQPNMTTVSVAGVLDVLGPTPADPAAWHSFSAALQAGRLALRLELTFTGVRFRVTSVFQQLQLRGGRQRMHVKCDVVVGADGKLLRDSLGAPCDRYL</sequence>
<evidence type="ECO:0000256" key="4">
    <source>
        <dbReference type="SAM" id="Phobius"/>
    </source>
</evidence>
<keyword evidence="6" id="KW-1185">Reference proteome</keyword>
<accession>A0A8I6YFA7</accession>
<reference evidence="5" key="3">
    <citation type="submission" date="2022-01" db="UniProtKB">
        <authorList>
            <consortium name="EnsemblPlants"/>
        </authorList>
    </citation>
    <scope>IDENTIFICATION</scope>
    <source>
        <strain evidence="5">subsp. vulgare</strain>
    </source>
</reference>
<evidence type="ECO:0000256" key="3">
    <source>
        <dbReference type="SAM" id="MobiDB-lite"/>
    </source>
</evidence>
<dbReference type="Gramene" id="HORVU.MOREX.r2.5HG0447760.1">
    <property type="protein sequence ID" value="HORVU.MOREX.r2.5HG0447760.1.CDS.1"/>
    <property type="gene ID" value="HORVU.MOREX.r2.5HG0447760"/>
</dbReference>
<feature type="transmembrane region" description="Helical" evidence="4">
    <location>
        <begin position="36"/>
        <end position="64"/>
    </location>
</feature>
<feature type="region of interest" description="Disordered" evidence="3">
    <location>
        <begin position="1"/>
        <end position="24"/>
    </location>
</feature>
<evidence type="ECO:0000256" key="1">
    <source>
        <dbReference type="ARBA" id="ARBA00004370"/>
    </source>
</evidence>
<evidence type="ECO:0000313" key="5">
    <source>
        <dbReference type="EnsemblPlants" id="HORVU.MOREX.r3.5HG0538110.1.CDS1"/>
    </source>
</evidence>
<comment type="subcellular location">
    <subcellularLocation>
        <location evidence="1">Membrane</location>
    </subcellularLocation>
</comment>
<keyword evidence="2 4" id="KW-0472">Membrane</keyword>
<keyword evidence="4" id="KW-1133">Transmembrane helix</keyword>
<dbReference type="EnsemblPlants" id="HORVU.MOREX.r3.5HG0538110.1">
    <property type="protein sequence ID" value="HORVU.MOREX.r3.5HG0538110.1.CDS1"/>
    <property type="gene ID" value="HORVU.MOREX.r3.5HG0538110"/>
</dbReference>
<dbReference type="GO" id="GO:0005886">
    <property type="term" value="C:plasma membrane"/>
    <property type="evidence" value="ECO:0000318"/>
    <property type="project" value="GO_Central"/>
</dbReference>
<protein>
    <recommendedName>
        <fullName evidence="7">Late embryogenesis abundant protein LEA-2 subgroup domain-containing protein</fullName>
    </recommendedName>
</protein>
<evidence type="ECO:0008006" key="7">
    <source>
        <dbReference type="Google" id="ProtNLM"/>
    </source>
</evidence>
<evidence type="ECO:0000313" key="6">
    <source>
        <dbReference type="Proteomes" id="UP000011116"/>
    </source>
</evidence>
<name>A0A8I6YFA7_HORVV</name>
<dbReference type="InterPro" id="IPR044839">
    <property type="entry name" value="NDR1-like"/>
</dbReference>
<dbReference type="GO" id="GO:0098542">
    <property type="term" value="P:defense response to other organism"/>
    <property type="evidence" value="ECO:0007669"/>
    <property type="project" value="InterPro"/>
</dbReference>
<proteinExistence type="predicted"/>
<keyword evidence="4" id="KW-0812">Transmembrane</keyword>
<dbReference type="Gramene" id="HORVU.MOREX.r3.5HG0538110.1">
    <property type="protein sequence ID" value="HORVU.MOREX.r3.5HG0538110.1.CDS1"/>
    <property type="gene ID" value="HORVU.MOREX.r3.5HG0538110"/>
</dbReference>
<dbReference type="GO" id="GO:0009506">
    <property type="term" value="C:plasmodesma"/>
    <property type="evidence" value="ECO:0000318"/>
    <property type="project" value="GO_Central"/>
</dbReference>
<dbReference type="AlphaFoldDB" id="A0A8I6YFA7"/>
<dbReference type="Proteomes" id="UP000011116">
    <property type="component" value="Chromosome 5H"/>
</dbReference>
<reference evidence="6" key="1">
    <citation type="journal article" date="2012" name="Nature">
        <title>A physical, genetic and functional sequence assembly of the barley genome.</title>
        <authorList>
            <consortium name="The International Barley Genome Sequencing Consortium"/>
            <person name="Mayer K.F."/>
            <person name="Waugh R."/>
            <person name="Brown J.W."/>
            <person name="Schulman A."/>
            <person name="Langridge P."/>
            <person name="Platzer M."/>
            <person name="Fincher G.B."/>
            <person name="Muehlbauer G.J."/>
            <person name="Sato K."/>
            <person name="Close T.J."/>
            <person name="Wise R.P."/>
            <person name="Stein N."/>
        </authorList>
    </citation>
    <scope>NUCLEOTIDE SEQUENCE [LARGE SCALE GENOMIC DNA]</scope>
    <source>
        <strain evidence="6">cv. Morex</strain>
    </source>
</reference>
<reference evidence="5" key="2">
    <citation type="submission" date="2020-10" db="EMBL/GenBank/DDBJ databases">
        <authorList>
            <person name="Scholz U."/>
            <person name="Mascher M."/>
            <person name="Fiebig A."/>
        </authorList>
    </citation>
    <scope>NUCLEOTIDE SEQUENCE [LARGE SCALE GENOMIC DNA]</scope>
    <source>
        <strain evidence="5">cv. Morex</strain>
    </source>
</reference>